<gene>
    <name evidence="5" type="ORF">PHLCEN_2v4634</name>
</gene>
<evidence type="ECO:0000256" key="1">
    <source>
        <dbReference type="ARBA" id="ARBA00022553"/>
    </source>
</evidence>
<dbReference type="STRING" id="98765.A0A2R6PMV0"/>
<keyword evidence="1" id="KW-0597">Phosphoprotein</keyword>
<evidence type="ECO:0000256" key="2">
    <source>
        <dbReference type="ARBA" id="ARBA00023012"/>
    </source>
</evidence>
<dbReference type="InterPro" id="IPR001789">
    <property type="entry name" value="Sig_transdc_resp-reg_receiver"/>
</dbReference>
<evidence type="ECO:0000313" key="6">
    <source>
        <dbReference type="Proteomes" id="UP000186601"/>
    </source>
</evidence>
<dbReference type="InterPro" id="IPR011006">
    <property type="entry name" value="CheY-like_superfamily"/>
</dbReference>
<dbReference type="AlphaFoldDB" id="A0A2R6PMV0"/>
<dbReference type="Gene3D" id="3.40.50.2300">
    <property type="match status" value="1"/>
</dbReference>
<protein>
    <recommendedName>
        <fullName evidence="4">Response regulatory domain-containing protein</fullName>
    </recommendedName>
</protein>
<feature type="domain" description="Response regulatory" evidence="4">
    <location>
        <begin position="1"/>
        <end position="70"/>
    </location>
</feature>
<accession>A0A2R6PMV0</accession>
<name>A0A2R6PMV0_9APHY</name>
<comment type="caution">
    <text evidence="5">The sequence shown here is derived from an EMBL/GenBank/DDBJ whole genome shotgun (WGS) entry which is preliminary data.</text>
</comment>
<keyword evidence="2" id="KW-0902">Two-component regulatory system</keyword>
<dbReference type="OrthoDB" id="60033at2759"/>
<dbReference type="Proteomes" id="UP000186601">
    <property type="component" value="Unassembled WGS sequence"/>
</dbReference>
<dbReference type="SUPFAM" id="SSF52172">
    <property type="entry name" value="CheY-like"/>
    <property type="match status" value="1"/>
</dbReference>
<dbReference type="PROSITE" id="PS50110">
    <property type="entry name" value="RESPONSE_REGULATORY"/>
    <property type="match status" value="1"/>
</dbReference>
<keyword evidence="6" id="KW-1185">Reference proteome</keyword>
<sequence length="94" mass="10682">MSIVLDGFAATLKIRKLENNGTVHGRLPIIALTANVTAESEEKCRFVGMDHFLPKPFRMDGDYFLIMSKHFSKTDQLRTDFRAMLARIQHIAST</sequence>
<evidence type="ECO:0000256" key="3">
    <source>
        <dbReference type="PROSITE-ProRule" id="PRU00169"/>
    </source>
</evidence>
<evidence type="ECO:0000313" key="5">
    <source>
        <dbReference type="EMBL" id="PSR93739.1"/>
    </source>
</evidence>
<organism evidence="5 6">
    <name type="scientific">Hermanssonia centrifuga</name>
    <dbReference type="NCBI Taxonomy" id="98765"/>
    <lineage>
        <taxon>Eukaryota</taxon>
        <taxon>Fungi</taxon>
        <taxon>Dikarya</taxon>
        <taxon>Basidiomycota</taxon>
        <taxon>Agaricomycotina</taxon>
        <taxon>Agaricomycetes</taxon>
        <taxon>Polyporales</taxon>
        <taxon>Meruliaceae</taxon>
        <taxon>Hermanssonia</taxon>
    </lineage>
</organism>
<evidence type="ECO:0000259" key="4">
    <source>
        <dbReference type="PROSITE" id="PS50110"/>
    </source>
</evidence>
<dbReference type="PANTHER" id="PTHR45339:SF1">
    <property type="entry name" value="HYBRID SIGNAL TRANSDUCTION HISTIDINE KINASE J"/>
    <property type="match status" value="1"/>
</dbReference>
<comment type="caution">
    <text evidence="3">Lacks conserved residue(s) required for the propagation of feature annotation.</text>
</comment>
<dbReference type="EMBL" id="MLYV02000468">
    <property type="protein sequence ID" value="PSR93739.1"/>
    <property type="molecule type" value="Genomic_DNA"/>
</dbReference>
<dbReference type="CDD" id="cd17546">
    <property type="entry name" value="REC_hyHK_CKI1_RcsC-like"/>
    <property type="match status" value="1"/>
</dbReference>
<proteinExistence type="predicted"/>
<dbReference type="PANTHER" id="PTHR45339">
    <property type="entry name" value="HYBRID SIGNAL TRANSDUCTION HISTIDINE KINASE J"/>
    <property type="match status" value="1"/>
</dbReference>
<reference evidence="5 6" key="1">
    <citation type="submission" date="2018-02" db="EMBL/GenBank/DDBJ databases">
        <title>Genome sequence of the basidiomycete white-rot fungus Phlebia centrifuga.</title>
        <authorList>
            <person name="Granchi Z."/>
            <person name="Peng M."/>
            <person name="de Vries R.P."/>
            <person name="Hilden K."/>
            <person name="Makela M.R."/>
            <person name="Grigoriev I."/>
            <person name="Riley R."/>
        </authorList>
    </citation>
    <scope>NUCLEOTIDE SEQUENCE [LARGE SCALE GENOMIC DNA]</scope>
    <source>
        <strain evidence="5 6">FBCC195</strain>
    </source>
</reference>
<dbReference type="GO" id="GO:0000160">
    <property type="term" value="P:phosphorelay signal transduction system"/>
    <property type="evidence" value="ECO:0007669"/>
    <property type="project" value="UniProtKB-KW"/>
</dbReference>